<dbReference type="InterPro" id="IPR031837">
    <property type="entry name" value="DUF5071"/>
</dbReference>
<sequence length="279" mass="30632">MIPNKVCPVVFRPAGEALKVLAFRHPLAGFQLVKGTIEPGESVQAAALRELAEESGIAAAETVRSLGTWQSGFQGQVWEFIECASLLSLPDSWTHEAADDGGHLFEFFWHPLAEAAESSQWHLVFIGALEVIRNAANCSMGRVTLSASSNFANLDLENPLPRHKSDLFAAEAAVRLGWPSVKPMAMQLLMWLQDINWPVAQVLAPFFERIGADLAPHVGQILQTQDDVWKYYVISAVVARSKPLAEALEGELRRIVQCPTDSEHTEEVDRVAAEALAQL</sequence>
<evidence type="ECO:0000313" key="5">
    <source>
        <dbReference type="Proteomes" id="UP001500279"/>
    </source>
</evidence>
<protein>
    <recommendedName>
        <fullName evidence="3">Nudix hydrolase domain-containing protein</fullName>
    </recommendedName>
</protein>
<evidence type="ECO:0000259" key="3">
    <source>
        <dbReference type="PROSITE" id="PS51462"/>
    </source>
</evidence>
<dbReference type="Pfam" id="PF16804">
    <property type="entry name" value="DUF5071"/>
    <property type="match status" value="1"/>
</dbReference>
<evidence type="ECO:0000313" key="4">
    <source>
        <dbReference type="EMBL" id="GAA0766519.1"/>
    </source>
</evidence>
<dbReference type="InterPro" id="IPR015797">
    <property type="entry name" value="NUDIX_hydrolase-like_dom_sf"/>
</dbReference>
<dbReference type="InterPro" id="IPR000086">
    <property type="entry name" value="NUDIX_hydrolase_dom"/>
</dbReference>
<dbReference type="EMBL" id="BAAAEW010000042">
    <property type="protein sequence ID" value="GAA0766519.1"/>
    <property type="molecule type" value="Genomic_DNA"/>
</dbReference>
<comment type="caution">
    <text evidence="4">The sequence shown here is derived from an EMBL/GenBank/DDBJ whole genome shotgun (WGS) entry which is preliminary data.</text>
</comment>
<reference evidence="4 5" key="1">
    <citation type="journal article" date="2019" name="Int. J. Syst. Evol. Microbiol.">
        <title>The Global Catalogue of Microorganisms (GCM) 10K type strain sequencing project: providing services to taxonomists for standard genome sequencing and annotation.</title>
        <authorList>
            <consortium name="The Broad Institute Genomics Platform"/>
            <consortium name="The Broad Institute Genome Sequencing Center for Infectious Disease"/>
            <person name="Wu L."/>
            <person name="Ma J."/>
        </authorList>
    </citation>
    <scope>NUCLEOTIDE SEQUENCE [LARGE SCALE GENOMIC DNA]</scope>
    <source>
        <strain evidence="4 5">JCM 15503</strain>
    </source>
</reference>
<gene>
    <name evidence="4" type="ORF">GCM10009107_54750</name>
</gene>
<dbReference type="PROSITE" id="PS51462">
    <property type="entry name" value="NUDIX"/>
    <property type="match status" value="1"/>
</dbReference>
<keyword evidence="2" id="KW-0378">Hydrolase</keyword>
<proteinExistence type="predicted"/>
<name>A0ABN1KGW6_9BURK</name>
<evidence type="ECO:0000256" key="2">
    <source>
        <dbReference type="ARBA" id="ARBA00022801"/>
    </source>
</evidence>
<dbReference type="CDD" id="cd11743">
    <property type="entry name" value="Cthe_2751_like"/>
    <property type="match status" value="1"/>
</dbReference>
<accession>A0ABN1KGW6</accession>
<dbReference type="SUPFAM" id="SSF55811">
    <property type="entry name" value="Nudix"/>
    <property type="match status" value="1"/>
</dbReference>
<keyword evidence="5" id="KW-1185">Reference proteome</keyword>
<dbReference type="InterPro" id="IPR038692">
    <property type="entry name" value="Cthe_2751_sf"/>
</dbReference>
<organism evidence="4 5">
    <name type="scientific">Ideonella azotifigens</name>
    <dbReference type="NCBI Taxonomy" id="513160"/>
    <lineage>
        <taxon>Bacteria</taxon>
        <taxon>Pseudomonadati</taxon>
        <taxon>Pseudomonadota</taxon>
        <taxon>Betaproteobacteria</taxon>
        <taxon>Burkholderiales</taxon>
        <taxon>Sphaerotilaceae</taxon>
        <taxon>Ideonella</taxon>
    </lineage>
</organism>
<dbReference type="RefSeq" id="WP_141289344.1">
    <property type="nucleotide sequence ID" value="NZ_BAAAEW010000042.1"/>
</dbReference>
<dbReference type="CDD" id="cd04663">
    <property type="entry name" value="NUDIX_Hydrolase"/>
    <property type="match status" value="1"/>
</dbReference>
<feature type="domain" description="Nudix hydrolase" evidence="3">
    <location>
        <begin position="1"/>
        <end position="133"/>
    </location>
</feature>
<dbReference type="Proteomes" id="UP001500279">
    <property type="component" value="Unassembled WGS sequence"/>
</dbReference>
<dbReference type="Pfam" id="PF00293">
    <property type="entry name" value="NUDIX"/>
    <property type="match status" value="1"/>
</dbReference>
<dbReference type="Gene3D" id="3.90.79.10">
    <property type="entry name" value="Nucleoside Triphosphate Pyrophosphohydrolase"/>
    <property type="match status" value="1"/>
</dbReference>
<evidence type="ECO:0000256" key="1">
    <source>
        <dbReference type="ARBA" id="ARBA00001946"/>
    </source>
</evidence>
<dbReference type="Gene3D" id="1.25.40.750">
    <property type="entry name" value="Domain of unknown function DUF5071"/>
    <property type="match status" value="1"/>
</dbReference>
<dbReference type="InterPro" id="IPR020084">
    <property type="entry name" value="NUDIX_hydrolase_CS"/>
</dbReference>
<dbReference type="PROSITE" id="PS00893">
    <property type="entry name" value="NUDIX_BOX"/>
    <property type="match status" value="1"/>
</dbReference>
<comment type="cofactor">
    <cofactor evidence="1">
        <name>Mg(2+)</name>
        <dbReference type="ChEBI" id="CHEBI:18420"/>
    </cofactor>
</comment>